<gene>
    <name evidence="1" type="ORF">NITFAB_1145</name>
</gene>
<reference evidence="1" key="1">
    <citation type="submission" date="2018-05" db="EMBL/GenBank/DDBJ databases">
        <authorList>
            <person name="Lanie J.A."/>
            <person name="Ng W.-L."/>
            <person name="Kazmierczak K.M."/>
            <person name="Andrzejewski T.M."/>
            <person name="Davidsen T.M."/>
            <person name="Wayne K.J."/>
            <person name="Tettelin H."/>
            <person name="Glass J.I."/>
            <person name="Rusch D."/>
            <person name="Podicherti R."/>
            <person name="Tsui H.-C.T."/>
            <person name="Winkler M.E."/>
        </authorList>
    </citation>
    <scope>NUCLEOTIDE SEQUENCE</scope>
    <source>
        <strain evidence="1">KNB</strain>
    </source>
</reference>
<dbReference type="EMBL" id="LS423452">
    <property type="protein sequence ID" value="SPS05555.1"/>
    <property type="molecule type" value="Genomic_DNA"/>
</dbReference>
<evidence type="ECO:0000313" key="1">
    <source>
        <dbReference type="EMBL" id="SPS05555.1"/>
    </source>
</evidence>
<sequence length="54" mass="5931">MMQKGSAQCADPLIKSGHPASNDFHDSAVIMLKYFMDIINMKFGGLMVLTIISL</sequence>
<organism evidence="1">
    <name type="scientific">Candidatus Nitrotoga fabula</name>
    <dbReference type="NCBI Taxonomy" id="2182327"/>
    <lineage>
        <taxon>Bacteria</taxon>
        <taxon>Pseudomonadati</taxon>
        <taxon>Pseudomonadota</taxon>
        <taxon>Betaproteobacteria</taxon>
        <taxon>Nitrosomonadales</taxon>
        <taxon>Gallionellaceae</taxon>
        <taxon>Candidatus Nitrotoga</taxon>
    </lineage>
</organism>
<name>A0A2X0SKU5_9PROT</name>
<proteinExistence type="predicted"/>
<accession>A0A2X0SKU5</accession>
<protein>
    <submittedName>
        <fullName evidence="1">Uncharacterized protein</fullName>
    </submittedName>
</protein>
<dbReference type="AlphaFoldDB" id="A0A2X0SKU5"/>